<gene>
    <name evidence="1" type="ORF">H6P80_12825</name>
</gene>
<comment type="caution">
    <text evidence="1">The sequence shown here is derived from an EMBL/GenBank/DDBJ whole genome shotgun (WGS) entry which is preliminary data.</text>
</comment>
<reference evidence="1 2" key="1">
    <citation type="submission" date="2020-08" db="EMBL/GenBank/DDBJ databases">
        <title>Draft genome sequence of Parasphingopyxis sp. GrpM-11.</title>
        <authorList>
            <person name="Oh J."/>
            <person name="Roh D.-H."/>
        </authorList>
    </citation>
    <scope>NUCLEOTIDE SEQUENCE [LARGE SCALE GENOMIC DNA]</scope>
    <source>
        <strain evidence="1 2">GrpM-11</strain>
    </source>
</reference>
<sequence length="176" mass="20000">MPFDRQQAFDMAASGVLTQRRPSRDDEGVCRYRTRCHDRSLKCTIGWLIPDYRYKAHYENHEGFPFALVARQGLAPHLGFDGCPEDLSFLEGLRFVHDAASGATTMGTAEIFLAEFVDRMEQLGRRYSLDVTALNGRTPPSRIVDPDQHMLPGFPPVTKPLSVLFSQWTERRGPDR</sequence>
<dbReference type="AlphaFoldDB" id="A0A842HZV2"/>
<name>A0A842HZV2_9SPHN</name>
<accession>A0A842HZV2</accession>
<evidence type="ECO:0000313" key="2">
    <source>
        <dbReference type="Proteomes" id="UP000564378"/>
    </source>
</evidence>
<dbReference type="EMBL" id="JACJVJ010000002">
    <property type="protein sequence ID" value="MBC2778502.1"/>
    <property type="molecule type" value="Genomic_DNA"/>
</dbReference>
<keyword evidence="2" id="KW-1185">Reference proteome</keyword>
<organism evidence="1 2">
    <name type="scientific">Parasphingopyxis marina</name>
    <dbReference type="NCBI Taxonomy" id="2761622"/>
    <lineage>
        <taxon>Bacteria</taxon>
        <taxon>Pseudomonadati</taxon>
        <taxon>Pseudomonadota</taxon>
        <taxon>Alphaproteobacteria</taxon>
        <taxon>Sphingomonadales</taxon>
        <taxon>Sphingomonadaceae</taxon>
        <taxon>Parasphingopyxis</taxon>
    </lineage>
</organism>
<protein>
    <submittedName>
        <fullName evidence="1">Uncharacterized protein</fullName>
    </submittedName>
</protein>
<dbReference type="Proteomes" id="UP000564378">
    <property type="component" value="Unassembled WGS sequence"/>
</dbReference>
<evidence type="ECO:0000313" key="1">
    <source>
        <dbReference type="EMBL" id="MBC2778502.1"/>
    </source>
</evidence>
<dbReference type="RefSeq" id="WP_185801755.1">
    <property type="nucleotide sequence ID" value="NZ_JACJVJ010000002.1"/>
</dbReference>
<proteinExistence type="predicted"/>